<protein>
    <submittedName>
        <fullName evidence="1">Uncharacterized protein</fullName>
    </submittedName>
</protein>
<dbReference type="EMBL" id="WJQU01000001">
    <property type="protein sequence ID" value="KAJ6645816.1"/>
    <property type="molecule type" value="Genomic_DNA"/>
</dbReference>
<evidence type="ECO:0000313" key="2">
    <source>
        <dbReference type="Proteomes" id="UP001151699"/>
    </source>
</evidence>
<sequence length="148" mass="15665">MSFPNFVDEFQNTIEKYAGPSSVEIVFNAIIGGIAGFIGMKLARSSASIFGTGLIIMEVISENGYMDALAFVAVGAISFEDGVEGVEGVLDPGYDERDAILDVGIFPWDGMIDTGSTERDGILEDGTQVFEHVGILDDGTATWGGAQE</sequence>
<accession>A0A9Q0NA31</accession>
<comment type="caution">
    <text evidence="1">The sequence shown here is derived from an EMBL/GenBank/DDBJ whole genome shotgun (WGS) entry which is preliminary data.</text>
</comment>
<dbReference type="Proteomes" id="UP001151699">
    <property type="component" value="Chromosome A"/>
</dbReference>
<gene>
    <name evidence="1" type="ORF">Bhyg_01025</name>
</gene>
<name>A0A9Q0NA31_9DIPT</name>
<proteinExistence type="predicted"/>
<dbReference type="AlphaFoldDB" id="A0A9Q0NA31"/>
<reference evidence="1" key="1">
    <citation type="submission" date="2022-07" db="EMBL/GenBank/DDBJ databases">
        <authorList>
            <person name="Trinca V."/>
            <person name="Uliana J.V.C."/>
            <person name="Torres T.T."/>
            <person name="Ward R.J."/>
            <person name="Monesi N."/>
        </authorList>
    </citation>
    <scope>NUCLEOTIDE SEQUENCE</scope>
    <source>
        <strain evidence="1">HSMRA1968</strain>
        <tissue evidence="1">Whole embryos</tissue>
    </source>
</reference>
<keyword evidence="2" id="KW-1185">Reference proteome</keyword>
<organism evidence="1 2">
    <name type="scientific">Pseudolycoriella hygida</name>
    <dbReference type="NCBI Taxonomy" id="35572"/>
    <lineage>
        <taxon>Eukaryota</taxon>
        <taxon>Metazoa</taxon>
        <taxon>Ecdysozoa</taxon>
        <taxon>Arthropoda</taxon>
        <taxon>Hexapoda</taxon>
        <taxon>Insecta</taxon>
        <taxon>Pterygota</taxon>
        <taxon>Neoptera</taxon>
        <taxon>Endopterygota</taxon>
        <taxon>Diptera</taxon>
        <taxon>Nematocera</taxon>
        <taxon>Sciaroidea</taxon>
        <taxon>Sciaridae</taxon>
        <taxon>Pseudolycoriella</taxon>
    </lineage>
</organism>
<dbReference type="OrthoDB" id="10623793at2759"/>
<evidence type="ECO:0000313" key="1">
    <source>
        <dbReference type="EMBL" id="KAJ6645816.1"/>
    </source>
</evidence>